<proteinExistence type="predicted"/>
<dbReference type="EMBL" id="JARKNE010000004">
    <property type="protein sequence ID" value="KAK5836694.1"/>
    <property type="molecule type" value="Genomic_DNA"/>
</dbReference>
<evidence type="ECO:0008006" key="3">
    <source>
        <dbReference type="Google" id="ProtNLM"/>
    </source>
</evidence>
<dbReference type="PANTHER" id="PTHR31286:SF99">
    <property type="entry name" value="DUF4283 DOMAIN-CONTAINING PROTEIN"/>
    <property type="match status" value="1"/>
</dbReference>
<name>A0ABR0QBK4_GOSAR</name>
<evidence type="ECO:0000313" key="2">
    <source>
        <dbReference type="Proteomes" id="UP001358586"/>
    </source>
</evidence>
<dbReference type="PANTHER" id="PTHR31286">
    <property type="entry name" value="GLYCINE-RICH CELL WALL STRUCTURAL PROTEIN 1.8-LIKE"/>
    <property type="match status" value="1"/>
</dbReference>
<gene>
    <name evidence="1" type="ORF">PVK06_012493</name>
</gene>
<protein>
    <recommendedName>
        <fullName evidence="3">DUF4283 domain-containing protein</fullName>
    </recommendedName>
</protein>
<dbReference type="InterPro" id="IPR040256">
    <property type="entry name" value="At4g02000-like"/>
</dbReference>
<keyword evidence="2" id="KW-1185">Reference proteome</keyword>
<accession>A0ABR0QBK4</accession>
<dbReference type="Proteomes" id="UP001358586">
    <property type="component" value="Chromosome 4"/>
</dbReference>
<sequence length="188" mass="21355">MMEMQHEEDLELDDRDAKNEIIDGIPNSTFSDQIQLPRPPEGMYTKSLLRFIGGAIRLVAKIDRNIENNTRDQLVRLAVYVELGKLLVSKAKIDGRIQWVEYKSLPSVCFEYGRWGYTPENCIHKQRQENLLEAEENSKSNQVLLLDKNSPFSITLFFPSVQALALSSKPSLSAVSDRGVSVGRILCR</sequence>
<comment type="caution">
    <text evidence="1">The sequence shown here is derived from an EMBL/GenBank/DDBJ whole genome shotgun (WGS) entry which is preliminary data.</text>
</comment>
<organism evidence="1 2">
    <name type="scientific">Gossypium arboreum</name>
    <name type="common">Tree cotton</name>
    <name type="synonym">Gossypium nanking</name>
    <dbReference type="NCBI Taxonomy" id="29729"/>
    <lineage>
        <taxon>Eukaryota</taxon>
        <taxon>Viridiplantae</taxon>
        <taxon>Streptophyta</taxon>
        <taxon>Embryophyta</taxon>
        <taxon>Tracheophyta</taxon>
        <taxon>Spermatophyta</taxon>
        <taxon>Magnoliopsida</taxon>
        <taxon>eudicotyledons</taxon>
        <taxon>Gunneridae</taxon>
        <taxon>Pentapetalae</taxon>
        <taxon>rosids</taxon>
        <taxon>malvids</taxon>
        <taxon>Malvales</taxon>
        <taxon>Malvaceae</taxon>
        <taxon>Malvoideae</taxon>
        <taxon>Gossypium</taxon>
    </lineage>
</organism>
<evidence type="ECO:0000313" key="1">
    <source>
        <dbReference type="EMBL" id="KAK5836694.1"/>
    </source>
</evidence>
<reference evidence="1 2" key="1">
    <citation type="submission" date="2023-03" db="EMBL/GenBank/DDBJ databases">
        <title>WGS of Gossypium arboreum.</title>
        <authorList>
            <person name="Yu D."/>
        </authorList>
    </citation>
    <scope>NUCLEOTIDE SEQUENCE [LARGE SCALE GENOMIC DNA]</scope>
    <source>
        <tissue evidence="1">Leaf</tissue>
    </source>
</reference>